<reference evidence="2 4" key="1">
    <citation type="submission" date="2019-07" db="EMBL/GenBank/DDBJ databases">
        <title>Genomes of sea-ice associated Colwellia species.</title>
        <authorList>
            <person name="Bowman J.P."/>
        </authorList>
    </citation>
    <scope>NUCLEOTIDE SEQUENCE [LARGE SCALE GENOMIC DNA]</scope>
    <source>
        <strain evidence="1 3">ACAM 607</strain>
        <strain evidence="2 4">IC036</strain>
    </source>
</reference>
<dbReference type="AlphaFoldDB" id="A0A5C6Q4V9"/>
<dbReference type="Proteomes" id="UP000321525">
    <property type="component" value="Unassembled WGS sequence"/>
</dbReference>
<evidence type="ECO:0000313" key="4">
    <source>
        <dbReference type="Proteomes" id="UP000321917"/>
    </source>
</evidence>
<dbReference type="EMBL" id="VOLQ01000038">
    <property type="protein sequence ID" value="TWX63852.1"/>
    <property type="molecule type" value="Genomic_DNA"/>
</dbReference>
<sequence>MIFSKFFKAKWQSKEHNVRLTAISEDLSLSNPDDLVILTNLVQTDANELVRRAALIKMADFSVWHKNSIDNDNKKVREYCLKQVEKILLGQHDITISNQDKLILLKSNDKLPSLELWLQNETQADVVIALFEKINKPSLTLSIFTHKQDEVVQSHLLQQALPIDVLDKLLKKSCNEIIKINIEHQLQHLNELAEQPDKIKKGVQLVLAKLLALKEVNDYLQLKEKQTELESQWQSYFQDFSCLSKAEAENFTDKYNVINNQLIKHFSPLHEAHQQEIIADKLVADKQAANEHFNSVLNEMSKKLTTTIFESGDLDESQYHDQLELLRGEITSSILNSKEQAHFITLVKAQVKKLAQLPEIAQSVSDATHLISKISQVALPKNIEELNLRKPLFDQWLQEWKTVEQKAAGVLPQSIVDAFKEIRQQWQQGLKSLIKEQGLLLSQCQKKIADVKRLIMTGKYNAAFGVFKKAKKHFDGLSDDQKSRVQRDFDDIADKIAELSDLEQSIATPRKHQLLADIQLLVNQPIDNPNEQAAKVKQFRVTWNSLGHAEESIEKELNYQFNALCEQAFAPCRLFYAEQEKLRELHLESRHQLISKAQSFADDFSTKLNEGIDSETIDWKFTDATLNKLIQQWQNSGQVDKTKFQLLSQSFTASLQPVKAELRNYHQRNSDSKNLLIEQVTQALNDDDVFSAIESVKKLQTQWQAIGYSGQREENQLWQKFRKVNDQLFLKRDAAKLLEQSNRENQQIELSQQLESYQQQIVAGISETALLSLQASIDELRANIISQRPVIKSAVTLAEKLLTQITQQLVQMTENKKAKTWQLVFGCLESLATDKPETSEKFSEILVDLPNIWQKRLQECYQNSKQIDRSNKTLELEILASKESPAEFKAERMQVQVTLLQNQMLSGQPIDLTKSLVEWLKLGGLSTTDLPLLARVKTIYC</sequence>
<dbReference type="Proteomes" id="UP000321917">
    <property type="component" value="Unassembled WGS sequence"/>
</dbReference>
<dbReference type="Pfam" id="PF03993">
    <property type="entry name" value="DUF349"/>
    <property type="match status" value="2"/>
</dbReference>
<keyword evidence="3" id="KW-1185">Reference proteome</keyword>
<proteinExistence type="predicted"/>
<protein>
    <submittedName>
        <fullName evidence="2">DUF349 domain-containing protein</fullName>
    </submittedName>
</protein>
<dbReference type="EMBL" id="VOLR01000020">
    <property type="protein sequence ID" value="TWX57085.1"/>
    <property type="molecule type" value="Genomic_DNA"/>
</dbReference>
<dbReference type="RefSeq" id="WP_146800110.1">
    <property type="nucleotide sequence ID" value="NZ_VOLP01000019.1"/>
</dbReference>
<dbReference type="OrthoDB" id="5523335at2"/>
<dbReference type="InterPro" id="IPR007139">
    <property type="entry name" value="DUF349"/>
</dbReference>
<gene>
    <name evidence="1" type="ORF">ESZ26_14095</name>
    <name evidence="2" type="ORF">ESZ27_15840</name>
</gene>
<evidence type="ECO:0000313" key="1">
    <source>
        <dbReference type="EMBL" id="TWX57085.1"/>
    </source>
</evidence>
<evidence type="ECO:0000313" key="3">
    <source>
        <dbReference type="Proteomes" id="UP000321525"/>
    </source>
</evidence>
<accession>A0A5C6Q4V9</accession>
<organism evidence="2 4">
    <name type="scientific">Colwellia hornerae</name>
    <dbReference type="NCBI Taxonomy" id="89402"/>
    <lineage>
        <taxon>Bacteria</taxon>
        <taxon>Pseudomonadati</taxon>
        <taxon>Pseudomonadota</taxon>
        <taxon>Gammaproteobacteria</taxon>
        <taxon>Alteromonadales</taxon>
        <taxon>Colwelliaceae</taxon>
        <taxon>Colwellia</taxon>
    </lineage>
</organism>
<comment type="caution">
    <text evidence="2">The sequence shown here is derived from an EMBL/GenBank/DDBJ whole genome shotgun (WGS) entry which is preliminary data.</text>
</comment>
<evidence type="ECO:0000313" key="2">
    <source>
        <dbReference type="EMBL" id="TWX63852.1"/>
    </source>
</evidence>
<name>A0A5C6Q4V9_9GAMM</name>